<feature type="region of interest" description="Disordered" evidence="14">
    <location>
        <begin position="936"/>
        <end position="983"/>
    </location>
</feature>
<evidence type="ECO:0000256" key="13">
    <source>
        <dbReference type="SAM" id="Coils"/>
    </source>
</evidence>
<feature type="domain" description="C2H2-type" evidence="15">
    <location>
        <begin position="993"/>
        <end position="1023"/>
    </location>
</feature>
<feature type="compositionally biased region" description="Polar residues" evidence="14">
    <location>
        <begin position="1188"/>
        <end position="1225"/>
    </location>
</feature>
<dbReference type="SUPFAM" id="SSF57667">
    <property type="entry name" value="beta-beta-alpha zinc fingers"/>
    <property type="match status" value="2"/>
</dbReference>
<feature type="compositionally biased region" description="Low complexity" evidence="14">
    <location>
        <begin position="844"/>
        <end position="854"/>
    </location>
</feature>
<feature type="compositionally biased region" description="Basic and acidic residues" evidence="14">
    <location>
        <begin position="1227"/>
        <end position="1239"/>
    </location>
</feature>
<evidence type="ECO:0000259" key="15">
    <source>
        <dbReference type="PROSITE" id="PS50157"/>
    </source>
</evidence>
<feature type="domain" description="C2H2-type" evidence="15">
    <location>
        <begin position="566"/>
        <end position="593"/>
    </location>
</feature>
<evidence type="ECO:0000256" key="5">
    <source>
        <dbReference type="ARBA" id="ARBA00022737"/>
    </source>
</evidence>
<dbReference type="SMART" id="SM00355">
    <property type="entry name" value="ZnF_C2H2"/>
    <property type="match status" value="16"/>
</dbReference>
<evidence type="ECO:0000256" key="1">
    <source>
        <dbReference type="ARBA" id="ARBA00004123"/>
    </source>
</evidence>
<dbReference type="Proteomes" id="UP000007303">
    <property type="component" value="Unassembled WGS sequence"/>
</dbReference>
<accession>H3DPE2</accession>
<evidence type="ECO:0000256" key="14">
    <source>
        <dbReference type="SAM" id="MobiDB-lite"/>
    </source>
</evidence>
<keyword evidence="13" id="KW-0175">Coiled coil</keyword>
<dbReference type="HOGENOM" id="CLU_000520_0_0_1"/>
<feature type="region of interest" description="Disordered" evidence="14">
    <location>
        <begin position="497"/>
        <end position="516"/>
    </location>
</feature>
<feature type="region of interest" description="Disordered" evidence="14">
    <location>
        <begin position="1181"/>
        <end position="1270"/>
    </location>
</feature>
<feature type="domain" description="C2H2-type" evidence="15">
    <location>
        <begin position="659"/>
        <end position="688"/>
    </location>
</feature>
<evidence type="ECO:0000256" key="8">
    <source>
        <dbReference type="ARBA" id="ARBA00023015"/>
    </source>
</evidence>
<evidence type="ECO:0000256" key="12">
    <source>
        <dbReference type="PROSITE-ProRule" id="PRU00042"/>
    </source>
</evidence>
<feature type="domain" description="C2H2-type" evidence="15">
    <location>
        <begin position="1843"/>
        <end position="1873"/>
    </location>
</feature>
<dbReference type="PROSITE" id="PS00028">
    <property type="entry name" value="ZINC_FINGER_C2H2_1"/>
    <property type="match status" value="12"/>
</dbReference>
<keyword evidence="4" id="KW-0479">Metal-binding</keyword>
<evidence type="ECO:0000256" key="11">
    <source>
        <dbReference type="ARBA" id="ARBA00023242"/>
    </source>
</evidence>
<feature type="region of interest" description="Disordered" evidence="14">
    <location>
        <begin position="1431"/>
        <end position="1451"/>
    </location>
</feature>
<keyword evidence="10" id="KW-0804">Transcription</keyword>
<dbReference type="InterPro" id="IPR036236">
    <property type="entry name" value="Znf_C2H2_sf"/>
</dbReference>
<dbReference type="InParanoid" id="H3DPE2"/>
<feature type="compositionally biased region" description="Basic residues" evidence="14">
    <location>
        <begin position="811"/>
        <end position="828"/>
    </location>
</feature>
<dbReference type="PANTHER" id="PTHR15507">
    <property type="entry name" value="ZINC FINGER PROTEIN RLF"/>
    <property type="match status" value="1"/>
</dbReference>
<dbReference type="Ensembl" id="ENSTNIT00000022630.1">
    <property type="protein sequence ID" value="ENSTNIP00000022391.1"/>
    <property type="gene ID" value="ENSTNIG00000019194.1"/>
</dbReference>
<dbReference type="GO" id="GO:0003677">
    <property type="term" value="F:DNA binding"/>
    <property type="evidence" value="ECO:0007669"/>
    <property type="project" value="UniProtKB-KW"/>
</dbReference>
<keyword evidence="6 12" id="KW-0863">Zinc-finger</keyword>
<dbReference type="PROSITE" id="PS50157">
    <property type="entry name" value="ZINC_FINGER_C2H2_2"/>
    <property type="match status" value="9"/>
</dbReference>
<dbReference type="GO" id="GO:0005634">
    <property type="term" value="C:nucleus"/>
    <property type="evidence" value="ECO:0007669"/>
    <property type="project" value="UniProtKB-SubCell"/>
</dbReference>
<keyword evidence="5" id="KW-0677">Repeat</keyword>
<feature type="compositionally biased region" description="Low complexity" evidence="14">
    <location>
        <begin position="2165"/>
        <end position="2175"/>
    </location>
</feature>
<name>H3DPE2_TETNG</name>
<proteinExistence type="inferred from homology"/>
<feature type="region of interest" description="Disordered" evidence="14">
    <location>
        <begin position="2155"/>
        <end position="2190"/>
    </location>
</feature>
<dbReference type="InterPro" id="IPR057986">
    <property type="entry name" value="TPR_Rlf/292/654"/>
</dbReference>
<dbReference type="PANTHER" id="PTHR15507:SF14">
    <property type="entry name" value="ZINC FINGER PROTEIN 292"/>
    <property type="match status" value="1"/>
</dbReference>
<evidence type="ECO:0000256" key="9">
    <source>
        <dbReference type="ARBA" id="ARBA00023125"/>
    </source>
</evidence>
<feature type="compositionally biased region" description="Polar residues" evidence="14">
    <location>
        <begin position="866"/>
        <end position="881"/>
    </location>
</feature>
<evidence type="ECO:0000256" key="3">
    <source>
        <dbReference type="ARBA" id="ARBA00022553"/>
    </source>
</evidence>
<feature type="compositionally biased region" description="Polar residues" evidence="14">
    <location>
        <begin position="944"/>
        <end position="964"/>
    </location>
</feature>
<feature type="compositionally biased region" description="Basic and acidic residues" evidence="14">
    <location>
        <begin position="1814"/>
        <end position="1834"/>
    </location>
</feature>
<dbReference type="GO" id="GO:0000981">
    <property type="term" value="F:DNA-binding transcription factor activity, RNA polymerase II-specific"/>
    <property type="evidence" value="ECO:0007669"/>
    <property type="project" value="TreeGrafter"/>
</dbReference>
<feature type="region of interest" description="Disordered" evidence="14">
    <location>
        <begin position="807"/>
        <end position="881"/>
    </location>
</feature>
<evidence type="ECO:0000256" key="7">
    <source>
        <dbReference type="ARBA" id="ARBA00022833"/>
    </source>
</evidence>
<dbReference type="Pfam" id="PF26218">
    <property type="entry name" value="zf_C2H2_ZNF292"/>
    <property type="match status" value="2"/>
</dbReference>
<keyword evidence="8" id="KW-0805">Transcription regulation</keyword>
<dbReference type="OMA" id="EENMPVP"/>
<feature type="compositionally biased region" description="Polar residues" evidence="14">
    <location>
        <begin position="1733"/>
        <end position="1750"/>
    </location>
</feature>
<dbReference type="Pfam" id="PF25420">
    <property type="entry name" value="zf-C2H2_ZN292"/>
    <property type="match status" value="1"/>
</dbReference>
<dbReference type="GO" id="GO:0008270">
    <property type="term" value="F:zinc ion binding"/>
    <property type="evidence" value="ECO:0007669"/>
    <property type="project" value="UniProtKB-KW"/>
</dbReference>
<keyword evidence="17" id="KW-1185">Reference proteome</keyword>
<dbReference type="InterPro" id="IPR013087">
    <property type="entry name" value="Znf_C2H2_type"/>
</dbReference>
<evidence type="ECO:0000256" key="6">
    <source>
        <dbReference type="ARBA" id="ARBA00022771"/>
    </source>
</evidence>
<comment type="similarity">
    <text evidence="2">Belongs to the krueppel C2H2-type zinc-finger protein family.</text>
</comment>
<dbReference type="Pfam" id="PF00096">
    <property type="entry name" value="zf-C2H2"/>
    <property type="match status" value="1"/>
</dbReference>
<evidence type="ECO:0000256" key="4">
    <source>
        <dbReference type="ARBA" id="ARBA00022723"/>
    </source>
</evidence>
<feature type="domain" description="C2H2-type" evidence="15">
    <location>
        <begin position="1907"/>
        <end position="1940"/>
    </location>
</feature>
<sequence>MADEEAELDRSPAKGIGEAVLELREQLRNLEEVALRRSNESAIRSSAIYCQEFCRCTQTLLEFGDCWSIEKDPLPLVEMYIVALLSYAKASSYLSLQCENVPLVVERLSLSFVELLLSLKKNVPEPLWKRLKLSVQFSFTKLQENGISQRSILAGLCQSDGVWNSQVLRGLLSMQELPTEQVEKFLMQEGPVLLGMRVKQLMKDNQTEKAAALAKACSQCPAFQEKSSFKQLYLVCICATLEREQLMEALSGEDCRDALEMICNLESDGDEKAALSLCSAFLTRQLLQGDTYCAWELTLFWSKLLKRLQPSEQEFLDQCRQMSLLSKTVCHILFLIKVVQSEIDNTGTPVCIEMCIRALRMESDEGNTKASVCKTISCLLPADLEVKRACQLTEFLLDPTVDAYYLVETLYNEPDQKVEEEKMPVPNSLRCELLLVLKTHWPFDPEFWDWRTLKRQCLSLMGEEASIVSSIDLLNNNEEHQQKESSFSQGCFTNTSENITSGTYEPPDAQKRRQKTRKIKLREKGFVFTKFRNWQAYMQYCVLCDKEFLGHRIVRHAQIHFCNGLYRCPICAQSFSSKDVFLPHVKSHVKQSCKERLNALQTNKQLPSSEAVIPDTAALKSKTDDDCNEKFISQLKNGTLLRHLEIRLFRCDMETADTYVCPVGKCRRSFKFLKNLVAHVKDHGDNKEAKIFLETRRKKFKCKYCRRCFTSVTHLNDHLKVHCGTNPYVCVQLNCKARFQSNGELIEHRRTHPVFKAKCMYPNCLKIFSQAFKLHDHEELHYRRFACKAVDYERVFPSLKLLDLHQEKHASTKRKRSVSSQAKPRKRQPASLLNQKLTNHGQPSSSQEISSSESATRDAKVKPGPQTKSFESSQSQNLNNSVIQPVNLNSNRHKDGIGEHFLDSTKSLSSNKDNLQLTHLQSQMFKTNAAVGPVGYKSDHNLSLPKQQQPIGSGKPSSDLTPSTPGEPLSPPLAPAKSEKSLLTPPAGLKKQYHCPFETCRRSYSAHRSVTKHMRGIHPNFYEQWKRVQTPIKITYVLSPKVPLARHDCSGDQQRGRLAVLGVSGQNINQSPPYTSMTGPNCAPGHSQCSSHSQNASVQMANVFIPAVLPQLESDERTPNGQKWHSAPANKRIQYSGSLNICPSDMQRMPQADCMTTAPRPNSPSVSLMAATAPAETLLAPPMESGSHLVSPSCVTGTDETSQQLSQMQSRGRSSSADGIQSTQGHAEADVRSSDRESQRNINVQPQNFLGFPKNNPSDDKQARRNRRTKWPAIVRDGKFICCLCFKEFRSHMSLGGHLSKGGHCRKAKSGLKTDQPEPYLDFICSEQAIVPSQPSLCFSRNAVTNGSTSTNLNFPPENLSVDGNVGSDDLKEICAETSAPDYCNPMFNPTQHQGSSSSAARYSQPSVTMYDGCHLSNSIHPRILSGNFTVDPGSTKQREQYNSEGQNSVAAKDTKLKSDLQAMLANSQNSLPVSRRLTETQERNVKRKLGEQMLAGEVQYETKLVTNTGIYTSLNNPVSFGSLCSPPSGSEVQISTNPMVSAPVLEKAGNSLNSPSFTVFRENLAIQADVPSPKGTVDANGDLEPSVLSASQQQCMTEIQSAFEKLDLVTEVSAQISVPVKPSPKALVRKAGPTKGKVLCLEQFKPFACEIRNCAVRFMTRDALWNHLSKRHNYSADMVNAAKKRYGRYAPFKCQKCNKSFTRNSTLRLHYHTTHKLSAKEIDQMGVRPTGPQVTTPTNSSLNNKTQKSSSRDAVKQSYSLQPFAPHSNVATVTVKCQDPSHLTPLQQLQTTGPSSPVNELPPLDNQSPNESATKKPSKDAPKKTKEAKRSSDHGASPFRPYRCFHQGCSAAFTIQHNLILHYRVVHQSALSALAVSTFQAPNNGLEIKSQDEDRPGGQFFEICEFRCQVKDCSHVFQEVPNLVQHYLQLHHFHVGDIGDLLSNIKPQTFICGYQGCPAHFTAARRYIEHVREQHDDMLAQPEQLHCSFRCEFEGCGRSYATKSNVVRHCLKIHGKLYRTKLKKKQMQRAKMKRSSSALRYQMTKTMNGKENIESSRKIWKRGDAKRKKRSKASIWTTYGKPSLKTKMEACALCTKKFPLQYPCMIKGCESVLNSERNILKHYLGHGLSEKFLEHQRSHFIFCKKAPRLRWSSLRSDDSRSDSETSSSELTADTSPDEDDSGSSKPALRRRASANMPIVLFDSNLSNIGGFAGSVVVKRKRGRPRKFSERVKRRKIPRRKISLERRREDASGFSSPALVQEEATKLSAPLATFKPMGFEMSFLKFLEQSNKSNDAMKVGALGRFPKSSIQNAEDTCVLFRNRKKLKSLSKVKIILDGAFSSVRDLMLAQLQNMQPTVVLTGK</sequence>
<feature type="domain" description="C2H2-type" evidence="15">
    <location>
        <begin position="700"/>
        <end position="727"/>
    </location>
</feature>
<reference evidence="16" key="3">
    <citation type="submission" date="2025-09" db="UniProtKB">
        <authorList>
            <consortium name="Ensembl"/>
        </authorList>
    </citation>
    <scope>IDENTIFICATION</scope>
</reference>
<feature type="coiled-coil region" evidence="13">
    <location>
        <begin position="13"/>
        <end position="40"/>
    </location>
</feature>
<dbReference type="InterPro" id="IPR058902">
    <property type="entry name" value="zf_C2H2_ZNF292/Rlf"/>
</dbReference>
<evidence type="ECO:0000256" key="2">
    <source>
        <dbReference type="ARBA" id="ARBA00006991"/>
    </source>
</evidence>
<evidence type="ECO:0000313" key="16">
    <source>
        <dbReference type="Ensembl" id="ENSTNIP00000022391.1"/>
    </source>
</evidence>
<feature type="domain" description="C2H2-type" evidence="15">
    <location>
        <begin position="728"/>
        <end position="757"/>
    </location>
</feature>
<feature type="region of interest" description="Disordered" evidence="14">
    <location>
        <begin position="1786"/>
        <end position="1838"/>
    </location>
</feature>
<feature type="compositionally biased region" description="Polar residues" evidence="14">
    <location>
        <begin position="831"/>
        <end position="843"/>
    </location>
</feature>
<protein>
    <submittedName>
        <fullName evidence="16">Zinc finger protein 292b</fullName>
    </submittedName>
</protein>
<dbReference type="InterPro" id="IPR052251">
    <property type="entry name" value="GH-ZnFinger_Regulators"/>
</dbReference>
<feature type="compositionally biased region" description="Polar residues" evidence="14">
    <location>
        <begin position="1786"/>
        <end position="1799"/>
    </location>
</feature>
<reference evidence="17" key="1">
    <citation type="journal article" date="2004" name="Nature">
        <title>Genome duplication in the teleost fish Tetraodon nigroviridis reveals the early vertebrate proto-karyotype.</title>
        <authorList>
            <person name="Jaillon O."/>
            <person name="Aury J.-M."/>
            <person name="Brunet F."/>
            <person name="Petit J.-L."/>
            <person name="Stange-Thomann N."/>
            <person name="Mauceli E."/>
            <person name="Bouneau L."/>
            <person name="Fischer C."/>
            <person name="Ozouf-Costaz C."/>
            <person name="Bernot A."/>
            <person name="Nicaud S."/>
            <person name="Jaffe D."/>
            <person name="Fisher S."/>
            <person name="Lutfalla G."/>
            <person name="Dossat C."/>
            <person name="Segurens B."/>
            <person name="Dasilva C."/>
            <person name="Salanoubat M."/>
            <person name="Levy M."/>
            <person name="Boudet N."/>
            <person name="Castellano S."/>
            <person name="Anthouard V."/>
            <person name="Jubin C."/>
            <person name="Castelli V."/>
            <person name="Katinka M."/>
            <person name="Vacherie B."/>
            <person name="Biemont C."/>
            <person name="Skalli Z."/>
            <person name="Cattolico L."/>
            <person name="Poulain J."/>
            <person name="De Berardinis V."/>
            <person name="Cruaud C."/>
            <person name="Duprat S."/>
            <person name="Brottier P."/>
            <person name="Coutanceau J.-P."/>
            <person name="Gouzy J."/>
            <person name="Parra G."/>
            <person name="Lardier G."/>
            <person name="Chapple C."/>
            <person name="McKernan K.J."/>
            <person name="McEwan P."/>
            <person name="Bosak S."/>
            <person name="Kellis M."/>
            <person name="Volff J.-N."/>
            <person name="Guigo R."/>
            <person name="Zody M.C."/>
            <person name="Mesirov J."/>
            <person name="Lindblad-Toh K."/>
            <person name="Birren B."/>
            <person name="Nusbaum C."/>
            <person name="Kahn D."/>
            <person name="Robinson-Rechavi M."/>
            <person name="Laudet V."/>
            <person name="Schachter V."/>
            <person name="Quetier F."/>
            <person name="Saurin W."/>
            <person name="Scarpelli C."/>
            <person name="Wincker P."/>
            <person name="Lander E.S."/>
            <person name="Weissenbach J."/>
            <person name="Roest Crollius H."/>
        </authorList>
    </citation>
    <scope>NUCLEOTIDE SEQUENCE [LARGE SCALE GENOMIC DNA]</scope>
</reference>
<keyword evidence="7" id="KW-0862">Zinc</keyword>
<keyword evidence="9" id="KW-0238">DNA-binding</keyword>
<dbReference type="Pfam" id="PF25580">
    <property type="entry name" value="TPR_Rlf"/>
    <property type="match status" value="1"/>
</dbReference>
<organism evidence="16 17">
    <name type="scientific">Tetraodon nigroviridis</name>
    <name type="common">Spotted green pufferfish</name>
    <name type="synonym">Chelonodon nigroviridis</name>
    <dbReference type="NCBI Taxonomy" id="99883"/>
    <lineage>
        <taxon>Eukaryota</taxon>
        <taxon>Metazoa</taxon>
        <taxon>Chordata</taxon>
        <taxon>Craniata</taxon>
        <taxon>Vertebrata</taxon>
        <taxon>Euteleostomi</taxon>
        <taxon>Actinopterygii</taxon>
        <taxon>Neopterygii</taxon>
        <taxon>Teleostei</taxon>
        <taxon>Neoteleostei</taxon>
        <taxon>Acanthomorphata</taxon>
        <taxon>Eupercaria</taxon>
        <taxon>Tetraodontiformes</taxon>
        <taxon>Tetradontoidea</taxon>
        <taxon>Tetraodontidae</taxon>
        <taxon>Tetraodon</taxon>
    </lineage>
</organism>
<feature type="domain" description="C2H2-type" evidence="15">
    <location>
        <begin position="1990"/>
        <end position="2015"/>
    </location>
</feature>
<evidence type="ECO:0000313" key="17">
    <source>
        <dbReference type="Proteomes" id="UP000007303"/>
    </source>
</evidence>
<dbReference type="Gene3D" id="3.30.160.60">
    <property type="entry name" value="Classic Zinc Finger"/>
    <property type="match status" value="3"/>
</dbReference>
<comment type="subcellular location">
    <subcellularLocation>
        <location evidence="1">Nucleus</location>
    </subcellularLocation>
</comment>
<evidence type="ECO:0000256" key="10">
    <source>
        <dbReference type="ARBA" id="ARBA00023163"/>
    </source>
</evidence>
<keyword evidence="11" id="KW-0539">Nucleus</keyword>
<keyword evidence="3" id="KW-0597">Phosphoprotein</keyword>
<reference evidence="16" key="2">
    <citation type="submission" date="2025-08" db="UniProtKB">
        <authorList>
            <consortium name="Ensembl"/>
        </authorList>
    </citation>
    <scope>IDENTIFICATION</scope>
</reference>
<feature type="region of interest" description="Disordered" evidence="14">
    <location>
        <begin position="1721"/>
        <end position="1758"/>
    </location>
</feature>
<dbReference type="GeneTree" id="ENSGT00950000183034"/>
<feature type="domain" description="C2H2-type" evidence="15">
    <location>
        <begin position="1693"/>
        <end position="1716"/>
    </location>
</feature>